<organism evidence="1 2">
    <name type="scientific">Microseira wollei NIES-4236</name>
    <dbReference type="NCBI Taxonomy" id="2530354"/>
    <lineage>
        <taxon>Bacteria</taxon>
        <taxon>Bacillati</taxon>
        <taxon>Cyanobacteriota</taxon>
        <taxon>Cyanophyceae</taxon>
        <taxon>Oscillatoriophycideae</taxon>
        <taxon>Aerosakkonematales</taxon>
        <taxon>Aerosakkonemataceae</taxon>
        <taxon>Microseira</taxon>
    </lineage>
</organism>
<proteinExistence type="predicted"/>
<comment type="caution">
    <text evidence="1">The sequence shown here is derived from an EMBL/GenBank/DDBJ whole genome shotgun (WGS) entry which is preliminary data.</text>
</comment>
<name>A0AAV3WFH1_9CYAN</name>
<dbReference type="RefSeq" id="WP_264196376.1">
    <property type="nucleotide sequence ID" value="NZ_BLAY01000015.1"/>
</dbReference>
<protein>
    <submittedName>
        <fullName evidence="1">Uncharacterized protein</fullName>
    </submittedName>
</protein>
<accession>A0AAV3WFH1</accession>
<reference evidence="1" key="1">
    <citation type="submission" date="2019-10" db="EMBL/GenBank/DDBJ databases">
        <title>Draft genome sequece of Microseira wollei NIES-4236.</title>
        <authorList>
            <person name="Yamaguchi H."/>
            <person name="Suzuki S."/>
            <person name="Kawachi M."/>
        </authorList>
    </citation>
    <scope>NUCLEOTIDE SEQUENCE</scope>
    <source>
        <strain evidence="1">NIES-4236</strain>
    </source>
</reference>
<keyword evidence="2" id="KW-1185">Reference proteome</keyword>
<evidence type="ECO:0000313" key="1">
    <source>
        <dbReference type="EMBL" id="GET36594.1"/>
    </source>
</evidence>
<dbReference type="Proteomes" id="UP001050975">
    <property type="component" value="Unassembled WGS sequence"/>
</dbReference>
<gene>
    <name evidence="1" type="ORF">MiSe_13450</name>
</gene>
<sequence length="42" mass="4934">MIRVLNLPAELAEQIDASVRDEYSRLWIAVESARQRERDFDA</sequence>
<dbReference type="EMBL" id="BLAY01000015">
    <property type="protein sequence ID" value="GET36594.1"/>
    <property type="molecule type" value="Genomic_DNA"/>
</dbReference>
<dbReference type="AlphaFoldDB" id="A0AAV3WFH1"/>
<evidence type="ECO:0000313" key="2">
    <source>
        <dbReference type="Proteomes" id="UP001050975"/>
    </source>
</evidence>